<evidence type="ECO:0000313" key="14">
    <source>
        <dbReference type="Proteomes" id="UP000698173"/>
    </source>
</evidence>
<comment type="subcellular location">
    <subcellularLocation>
        <location evidence="1">Cell membrane</location>
        <topology evidence="1">Multi-pass membrane protein</topology>
    </subcellularLocation>
</comment>
<dbReference type="PROSITE" id="PS50893">
    <property type="entry name" value="ABC_TRANSPORTER_2"/>
    <property type="match status" value="1"/>
</dbReference>
<dbReference type="FunFam" id="3.40.50.300:FF:000287">
    <property type="entry name" value="Multidrug ABC transporter ATP-binding protein"/>
    <property type="match status" value="1"/>
</dbReference>
<evidence type="ECO:0000259" key="12">
    <source>
        <dbReference type="PROSITE" id="PS50929"/>
    </source>
</evidence>
<keyword evidence="6 13" id="KW-0067">ATP-binding</keyword>
<organism evidence="13 14">
    <name type="scientific">Sporosarcina psychrophila</name>
    <name type="common">Bacillus psychrophilus</name>
    <dbReference type="NCBI Taxonomy" id="1476"/>
    <lineage>
        <taxon>Bacteria</taxon>
        <taxon>Bacillati</taxon>
        <taxon>Bacillota</taxon>
        <taxon>Bacilli</taxon>
        <taxon>Bacillales</taxon>
        <taxon>Caryophanaceae</taxon>
        <taxon>Sporosarcina</taxon>
    </lineage>
</organism>
<dbReference type="GO" id="GO:0005886">
    <property type="term" value="C:plasma membrane"/>
    <property type="evidence" value="ECO:0007669"/>
    <property type="project" value="UniProtKB-SubCell"/>
</dbReference>
<evidence type="ECO:0000256" key="9">
    <source>
        <dbReference type="SAM" id="MobiDB-lite"/>
    </source>
</evidence>
<reference evidence="13" key="1">
    <citation type="journal article" date="2021" name="PeerJ">
        <title>Extensive microbial diversity within the chicken gut microbiome revealed by metagenomics and culture.</title>
        <authorList>
            <person name="Gilroy R."/>
            <person name="Ravi A."/>
            <person name="Getino M."/>
            <person name="Pursley I."/>
            <person name="Horton D.L."/>
            <person name="Alikhan N.F."/>
            <person name="Baker D."/>
            <person name="Gharbi K."/>
            <person name="Hall N."/>
            <person name="Watson M."/>
            <person name="Adriaenssens E.M."/>
            <person name="Foster-Nyarko E."/>
            <person name="Jarju S."/>
            <person name="Secka A."/>
            <person name="Antonio M."/>
            <person name="Oren A."/>
            <person name="Chaudhuri R.R."/>
            <person name="La Ragione R."/>
            <person name="Hildebrand F."/>
            <person name="Pallen M.J."/>
        </authorList>
    </citation>
    <scope>NUCLEOTIDE SEQUENCE</scope>
    <source>
        <strain evidence="13">CHK171-7178</strain>
    </source>
</reference>
<dbReference type="InterPro" id="IPR003439">
    <property type="entry name" value="ABC_transporter-like_ATP-bd"/>
</dbReference>
<dbReference type="CDD" id="cd18547">
    <property type="entry name" value="ABC_6TM_Tm288_like"/>
    <property type="match status" value="1"/>
</dbReference>
<dbReference type="PROSITE" id="PS00211">
    <property type="entry name" value="ABC_TRANSPORTER_1"/>
    <property type="match status" value="1"/>
</dbReference>
<keyword evidence="8 10" id="KW-0472">Membrane</keyword>
<dbReference type="AlphaFoldDB" id="A0A921G465"/>
<comment type="caution">
    <text evidence="13">The sequence shown here is derived from an EMBL/GenBank/DDBJ whole genome shotgun (WGS) entry which is preliminary data.</text>
</comment>
<evidence type="ECO:0000256" key="10">
    <source>
        <dbReference type="SAM" id="Phobius"/>
    </source>
</evidence>
<dbReference type="FunFam" id="1.20.1560.10:FF:000011">
    <property type="entry name" value="Multidrug ABC transporter ATP-binding protein"/>
    <property type="match status" value="1"/>
</dbReference>
<evidence type="ECO:0000256" key="1">
    <source>
        <dbReference type="ARBA" id="ARBA00004651"/>
    </source>
</evidence>
<gene>
    <name evidence="13" type="ORF">K8V56_21215</name>
</gene>
<evidence type="ECO:0000256" key="6">
    <source>
        <dbReference type="ARBA" id="ARBA00022840"/>
    </source>
</evidence>
<feature type="domain" description="ABC transmembrane type-1" evidence="12">
    <location>
        <begin position="51"/>
        <end position="345"/>
    </location>
</feature>
<dbReference type="Gene3D" id="3.40.50.300">
    <property type="entry name" value="P-loop containing nucleotide triphosphate hydrolases"/>
    <property type="match status" value="1"/>
</dbReference>
<dbReference type="Gene3D" id="1.20.1560.10">
    <property type="entry name" value="ABC transporter type 1, transmembrane domain"/>
    <property type="match status" value="1"/>
</dbReference>
<feature type="domain" description="ABC transporter" evidence="11">
    <location>
        <begin position="378"/>
        <end position="611"/>
    </location>
</feature>
<dbReference type="PANTHER" id="PTHR43394">
    <property type="entry name" value="ATP-DEPENDENT PERMEASE MDL1, MITOCHONDRIAL"/>
    <property type="match status" value="1"/>
</dbReference>
<feature type="transmembrane region" description="Helical" evidence="10">
    <location>
        <begin position="285"/>
        <end position="309"/>
    </location>
</feature>
<dbReference type="InterPro" id="IPR027417">
    <property type="entry name" value="P-loop_NTPase"/>
</dbReference>
<dbReference type="SMART" id="SM00382">
    <property type="entry name" value="AAA"/>
    <property type="match status" value="1"/>
</dbReference>
<sequence>MSEQKQSRPQGGASMGPGGGNMMMAGKKAKDFKGTLRRLIGYLKPRRNALIAVFFAAILSTIFMIAGPKIMGNAITELFEGAYGKLTGISGAAIDFNAIGKLLLLLAGLYVVSSLFSYLQQYIMSSVAQKTVYDLREDVNGKLEKLPLKYYDGRPVGETLSRVTNDIDTIGSTLQQSLTQFITSVVTIVGILIMMLTISPVLTLIALISLPLSLFGIRPILKRSQKHFADQQRTLGQLNSHVEEMYTGHQVVKAFGHERKSVAEFDEVNEQLYDAGRKAQFISGIIMPVMSLIGNLSYVVICVVGGILVTQRAISIGDIQAFITYTRQFTQPIMQTANIANIIQSTVAAAERVFELLDEEEEIKEVTTVSLARAEGTVTFEHVDFGYGDDLLIEDMNIDVSPGQTVAIVGPTGAGKTTLINLLMRFYELNGGKITIDGLDTRDMSREDLRTTFGMVLQDTWLFNGTIKDNIAFGKEGATDDEIFTASKTAYADHFIRTLPDGYDTLLNEEASNISQGQKQLITIARAVLANPPVMILDEATSSVDTRTELLIQQAMNRLMEGRTSFVIAHRLSTIRDADLIIVMDQGKVIEQGTHNELLEENGFYAELYNSQFSNKPAM</sequence>
<dbReference type="InterPro" id="IPR039421">
    <property type="entry name" value="Type_1_exporter"/>
</dbReference>
<keyword evidence="4 10" id="KW-0812">Transmembrane</keyword>
<feature type="transmembrane region" description="Helical" evidence="10">
    <location>
        <begin position="178"/>
        <end position="198"/>
    </location>
</feature>
<dbReference type="InterPro" id="IPR017871">
    <property type="entry name" value="ABC_transporter-like_CS"/>
</dbReference>
<dbReference type="SUPFAM" id="SSF90123">
    <property type="entry name" value="ABC transporter transmembrane region"/>
    <property type="match status" value="1"/>
</dbReference>
<evidence type="ECO:0000313" key="13">
    <source>
        <dbReference type="EMBL" id="HJF34292.1"/>
    </source>
</evidence>
<proteinExistence type="predicted"/>
<keyword evidence="2" id="KW-0813">Transport</keyword>
<keyword evidence="7 10" id="KW-1133">Transmembrane helix</keyword>
<evidence type="ECO:0000256" key="3">
    <source>
        <dbReference type="ARBA" id="ARBA00022475"/>
    </source>
</evidence>
<evidence type="ECO:0000256" key="5">
    <source>
        <dbReference type="ARBA" id="ARBA00022741"/>
    </source>
</evidence>
<dbReference type="Proteomes" id="UP000698173">
    <property type="component" value="Unassembled WGS sequence"/>
</dbReference>
<dbReference type="GO" id="GO:0016887">
    <property type="term" value="F:ATP hydrolysis activity"/>
    <property type="evidence" value="ECO:0007669"/>
    <property type="project" value="InterPro"/>
</dbReference>
<dbReference type="Pfam" id="PF00005">
    <property type="entry name" value="ABC_tran"/>
    <property type="match status" value="1"/>
</dbReference>
<dbReference type="PROSITE" id="PS50929">
    <property type="entry name" value="ABC_TM1F"/>
    <property type="match status" value="1"/>
</dbReference>
<dbReference type="CDD" id="cd03254">
    <property type="entry name" value="ABCC_Glucan_exporter_like"/>
    <property type="match status" value="1"/>
</dbReference>
<name>A0A921G465_SPOPS</name>
<feature type="transmembrane region" description="Helical" evidence="10">
    <location>
        <begin position="204"/>
        <end position="221"/>
    </location>
</feature>
<dbReference type="PANTHER" id="PTHR43394:SF1">
    <property type="entry name" value="ATP-BINDING CASSETTE SUB-FAMILY B MEMBER 10, MITOCHONDRIAL"/>
    <property type="match status" value="1"/>
</dbReference>
<protein>
    <submittedName>
        <fullName evidence="13">ABC transporter ATP-binding protein/permease</fullName>
    </submittedName>
</protein>
<evidence type="ECO:0000256" key="2">
    <source>
        <dbReference type="ARBA" id="ARBA00022448"/>
    </source>
</evidence>
<dbReference type="InterPro" id="IPR003593">
    <property type="entry name" value="AAA+_ATPase"/>
</dbReference>
<feature type="transmembrane region" description="Helical" evidence="10">
    <location>
        <begin position="98"/>
        <end position="119"/>
    </location>
</feature>
<reference evidence="13" key="2">
    <citation type="submission" date="2021-09" db="EMBL/GenBank/DDBJ databases">
        <authorList>
            <person name="Gilroy R."/>
        </authorList>
    </citation>
    <scope>NUCLEOTIDE SEQUENCE</scope>
    <source>
        <strain evidence="13">CHK171-7178</strain>
    </source>
</reference>
<feature type="transmembrane region" description="Helical" evidence="10">
    <location>
        <begin position="48"/>
        <end position="66"/>
    </location>
</feature>
<dbReference type="GO" id="GO:0005524">
    <property type="term" value="F:ATP binding"/>
    <property type="evidence" value="ECO:0007669"/>
    <property type="project" value="UniProtKB-KW"/>
</dbReference>
<keyword evidence="3" id="KW-1003">Cell membrane</keyword>
<dbReference type="SUPFAM" id="SSF52540">
    <property type="entry name" value="P-loop containing nucleoside triphosphate hydrolases"/>
    <property type="match status" value="1"/>
</dbReference>
<dbReference type="InterPro" id="IPR011527">
    <property type="entry name" value="ABC1_TM_dom"/>
</dbReference>
<dbReference type="GO" id="GO:0015421">
    <property type="term" value="F:ABC-type oligopeptide transporter activity"/>
    <property type="evidence" value="ECO:0007669"/>
    <property type="project" value="TreeGrafter"/>
</dbReference>
<dbReference type="EMBL" id="DYWT01000318">
    <property type="protein sequence ID" value="HJF34292.1"/>
    <property type="molecule type" value="Genomic_DNA"/>
</dbReference>
<keyword evidence="5" id="KW-0547">Nucleotide-binding</keyword>
<evidence type="ECO:0000256" key="4">
    <source>
        <dbReference type="ARBA" id="ARBA00022692"/>
    </source>
</evidence>
<evidence type="ECO:0000256" key="7">
    <source>
        <dbReference type="ARBA" id="ARBA00022989"/>
    </source>
</evidence>
<evidence type="ECO:0000256" key="8">
    <source>
        <dbReference type="ARBA" id="ARBA00023136"/>
    </source>
</evidence>
<feature type="region of interest" description="Disordered" evidence="9">
    <location>
        <begin position="1"/>
        <end position="20"/>
    </location>
</feature>
<dbReference type="InterPro" id="IPR036640">
    <property type="entry name" value="ABC1_TM_sf"/>
</dbReference>
<accession>A0A921G465</accession>
<evidence type="ECO:0000259" key="11">
    <source>
        <dbReference type="PROSITE" id="PS50893"/>
    </source>
</evidence>
<dbReference type="Pfam" id="PF00664">
    <property type="entry name" value="ABC_membrane"/>
    <property type="match status" value="1"/>
</dbReference>